<gene>
    <name evidence="5" type="ORF">ACH5RR_011375</name>
</gene>
<feature type="repeat" description="WD" evidence="3">
    <location>
        <begin position="284"/>
        <end position="314"/>
    </location>
</feature>
<keyword evidence="1 3" id="KW-0853">WD repeat</keyword>
<dbReference type="InterPro" id="IPR020472">
    <property type="entry name" value="WD40_PAC1"/>
</dbReference>
<dbReference type="PROSITE" id="PS50082">
    <property type="entry name" value="WD_REPEATS_2"/>
    <property type="match status" value="5"/>
</dbReference>
<dbReference type="PROSITE" id="PS50294">
    <property type="entry name" value="WD_REPEATS_REGION"/>
    <property type="match status" value="2"/>
</dbReference>
<evidence type="ECO:0000256" key="1">
    <source>
        <dbReference type="ARBA" id="ARBA00022574"/>
    </source>
</evidence>
<dbReference type="InterPro" id="IPR036322">
    <property type="entry name" value="WD40_repeat_dom_sf"/>
</dbReference>
<name>A0ABD3A4T5_9GENT</name>
<feature type="repeat" description="WD" evidence="3">
    <location>
        <begin position="373"/>
        <end position="412"/>
    </location>
</feature>
<protein>
    <submittedName>
        <fullName evidence="5">Uncharacterized protein</fullName>
    </submittedName>
</protein>
<dbReference type="CDD" id="cd00200">
    <property type="entry name" value="WD40"/>
    <property type="match status" value="1"/>
</dbReference>
<evidence type="ECO:0000256" key="3">
    <source>
        <dbReference type="PROSITE-ProRule" id="PRU00221"/>
    </source>
</evidence>
<feature type="region of interest" description="Disordered" evidence="4">
    <location>
        <begin position="1"/>
        <end position="68"/>
    </location>
</feature>
<evidence type="ECO:0000313" key="6">
    <source>
        <dbReference type="Proteomes" id="UP001630127"/>
    </source>
</evidence>
<evidence type="ECO:0000256" key="4">
    <source>
        <dbReference type="SAM" id="MobiDB-lite"/>
    </source>
</evidence>
<organism evidence="5 6">
    <name type="scientific">Cinchona calisaya</name>
    <dbReference type="NCBI Taxonomy" id="153742"/>
    <lineage>
        <taxon>Eukaryota</taxon>
        <taxon>Viridiplantae</taxon>
        <taxon>Streptophyta</taxon>
        <taxon>Embryophyta</taxon>
        <taxon>Tracheophyta</taxon>
        <taxon>Spermatophyta</taxon>
        <taxon>Magnoliopsida</taxon>
        <taxon>eudicotyledons</taxon>
        <taxon>Gunneridae</taxon>
        <taxon>Pentapetalae</taxon>
        <taxon>asterids</taxon>
        <taxon>lamiids</taxon>
        <taxon>Gentianales</taxon>
        <taxon>Rubiaceae</taxon>
        <taxon>Cinchonoideae</taxon>
        <taxon>Cinchoneae</taxon>
        <taxon>Cinchona</taxon>
    </lineage>
</organism>
<comment type="caution">
    <text evidence="5">The sequence shown here is derived from an EMBL/GenBank/DDBJ whole genome shotgun (WGS) entry which is preliminary data.</text>
</comment>
<dbReference type="PANTHER" id="PTHR22844">
    <property type="entry name" value="F-BOX AND WD40 DOMAIN PROTEIN"/>
    <property type="match status" value="1"/>
</dbReference>
<dbReference type="FunFam" id="2.130.10.10:FF:000775">
    <property type="entry name" value="BnaA09g28200D protein"/>
    <property type="match status" value="1"/>
</dbReference>
<feature type="repeat" description="WD" evidence="3">
    <location>
        <begin position="331"/>
        <end position="363"/>
    </location>
</feature>
<reference evidence="5 6" key="1">
    <citation type="submission" date="2024-11" db="EMBL/GenBank/DDBJ databases">
        <title>A near-complete genome assembly of Cinchona calisaya.</title>
        <authorList>
            <person name="Lian D.C."/>
            <person name="Zhao X.W."/>
            <person name="Wei L."/>
        </authorList>
    </citation>
    <scope>NUCLEOTIDE SEQUENCE [LARGE SCALE GENOMIC DNA]</scope>
    <source>
        <tissue evidence="5">Nenye</tissue>
    </source>
</reference>
<dbReference type="Gene3D" id="2.130.10.10">
    <property type="entry name" value="YVTN repeat-like/Quinoprotein amine dehydrogenase"/>
    <property type="match status" value="3"/>
</dbReference>
<proteinExistence type="predicted"/>
<dbReference type="Pfam" id="PF00400">
    <property type="entry name" value="WD40"/>
    <property type="match status" value="6"/>
</dbReference>
<feature type="repeat" description="WD" evidence="3">
    <location>
        <begin position="415"/>
        <end position="457"/>
    </location>
</feature>
<sequence length="468" mass="52268">MKSSRGGQMVKENRNERRQKFGNMLQQSDCHPNEEEDREYSTCISNMSDQATPANYDRHPRLSSDVNTASPYNIPNSWDQSYSPYSSAPSWDQLASPFPTDQSSSPLSRSPWSSCVERVDDNNSYSGLLGSLFREEGHIYSLASTRDMLYTGSDSKNIRVWKNHREFSGFKSNSGLVKAIIIAGDRIFTGHQDGKIRVWKVSAKDPSIHKRIGTLPTFGARIKSSINPSNYVEVRRNRNVIWIRHFDAISSLSLSEDKSFLYSASWDKTIKVWRISNFKCLESIKAHEDAVNAVVAGFDGFVFSGSADGSVKVWRRELQGKGTKHYFSQTLLKQECAVTALAVDPSASVLYCGSSDGLVNFWDREKFNHGGILRGHKLAVLCLATAGNLVFSGSADMNICVWKREEGDHIWLSVLNGHSGPVKCLAVEQERGQMGDDGNCVLYSGSLDKSVKIWRVSPKSVNLQQQHS</sequence>
<dbReference type="InterPro" id="IPR001680">
    <property type="entry name" value="WD40_rpt"/>
</dbReference>
<feature type="compositionally biased region" description="Polar residues" evidence="4">
    <location>
        <begin position="42"/>
        <end position="53"/>
    </location>
</feature>
<dbReference type="AlphaFoldDB" id="A0ABD3A4T5"/>
<dbReference type="EMBL" id="JBJUIK010000005">
    <property type="protein sequence ID" value="KAL3526719.1"/>
    <property type="molecule type" value="Genomic_DNA"/>
</dbReference>
<dbReference type="PANTHER" id="PTHR22844:SF334">
    <property type="entry name" value="PROTEIN JINGUBANG-LIKE"/>
    <property type="match status" value="1"/>
</dbReference>
<keyword evidence="2" id="KW-0677">Repeat</keyword>
<dbReference type="Proteomes" id="UP001630127">
    <property type="component" value="Unassembled WGS sequence"/>
</dbReference>
<dbReference type="SUPFAM" id="SSF50978">
    <property type="entry name" value="WD40 repeat-like"/>
    <property type="match status" value="1"/>
</dbReference>
<dbReference type="SMART" id="SM00320">
    <property type="entry name" value="WD40"/>
    <property type="match status" value="7"/>
</dbReference>
<evidence type="ECO:0000256" key="2">
    <source>
        <dbReference type="ARBA" id="ARBA00022737"/>
    </source>
</evidence>
<evidence type="ECO:0000313" key="5">
    <source>
        <dbReference type="EMBL" id="KAL3526719.1"/>
    </source>
</evidence>
<dbReference type="InterPro" id="IPR045182">
    <property type="entry name" value="JINGUBANG-like"/>
</dbReference>
<dbReference type="InterPro" id="IPR015943">
    <property type="entry name" value="WD40/YVTN_repeat-like_dom_sf"/>
</dbReference>
<accession>A0ABD3A4T5</accession>
<keyword evidence="6" id="KW-1185">Reference proteome</keyword>
<feature type="repeat" description="WD" evidence="3">
    <location>
        <begin position="242"/>
        <end position="283"/>
    </location>
</feature>
<dbReference type="PRINTS" id="PR00320">
    <property type="entry name" value="GPROTEINBRPT"/>
</dbReference>